<dbReference type="InParanoid" id="A0A0C3P358"/>
<reference evidence="3" key="2">
    <citation type="submission" date="2015-01" db="EMBL/GenBank/DDBJ databases">
        <title>Evolutionary Origins and Diversification of the Mycorrhizal Mutualists.</title>
        <authorList>
            <consortium name="DOE Joint Genome Institute"/>
            <consortium name="Mycorrhizal Genomics Consortium"/>
            <person name="Kohler A."/>
            <person name="Kuo A."/>
            <person name="Nagy L.G."/>
            <person name="Floudas D."/>
            <person name="Copeland A."/>
            <person name="Barry K.W."/>
            <person name="Cichocki N."/>
            <person name="Veneault-Fourrey C."/>
            <person name="LaButti K."/>
            <person name="Lindquist E.A."/>
            <person name="Lipzen A."/>
            <person name="Lundell T."/>
            <person name="Morin E."/>
            <person name="Murat C."/>
            <person name="Riley R."/>
            <person name="Ohm R."/>
            <person name="Sun H."/>
            <person name="Tunlid A."/>
            <person name="Henrissat B."/>
            <person name="Grigoriev I.V."/>
            <person name="Hibbett D.S."/>
            <person name="Martin F."/>
        </authorList>
    </citation>
    <scope>NUCLEOTIDE SEQUENCE [LARGE SCALE GENOMIC DNA]</scope>
    <source>
        <strain evidence="3">Marx 270</strain>
    </source>
</reference>
<name>A0A0C3P358_PISTI</name>
<gene>
    <name evidence="2" type="ORF">M404DRAFT_1002851</name>
</gene>
<dbReference type="EMBL" id="KN831986">
    <property type="protein sequence ID" value="KIO01734.1"/>
    <property type="molecule type" value="Genomic_DNA"/>
</dbReference>
<evidence type="ECO:0000313" key="3">
    <source>
        <dbReference type="Proteomes" id="UP000054217"/>
    </source>
</evidence>
<proteinExistence type="predicted"/>
<evidence type="ECO:0000256" key="1">
    <source>
        <dbReference type="SAM" id="MobiDB-lite"/>
    </source>
</evidence>
<feature type="region of interest" description="Disordered" evidence="1">
    <location>
        <begin position="1"/>
        <end position="20"/>
    </location>
</feature>
<evidence type="ECO:0000313" key="2">
    <source>
        <dbReference type="EMBL" id="KIO01734.1"/>
    </source>
</evidence>
<keyword evidence="3" id="KW-1185">Reference proteome</keyword>
<dbReference type="HOGENOM" id="CLU_2923650_0_0_1"/>
<organism evidence="2 3">
    <name type="scientific">Pisolithus tinctorius Marx 270</name>
    <dbReference type="NCBI Taxonomy" id="870435"/>
    <lineage>
        <taxon>Eukaryota</taxon>
        <taxon>Fungi</taxon>
        <taxon>Dikarya</taxon>
        <taxon>Basidiomycota</taxon>
        <taxon>Agaricomycotina</taxon>
        <taxon>Agaricomycetes</taxon>
        <taxon>Agaricomycetidae</taxon>
        <taxon>Boletales</taxon>
        <taxon>Sclerodermatineae</taxon>
        <taxon>Pisolithaceae</taxon>
        <taxon>Pisolithus</taxon>
    </lineage>
</organism>
<accession>A0A0C3P358</accession>
<dbReference type="Proteomes" id="UP000054217">
    <property type="component" value="Unassembled WGS sequence"/>
</dbReference>
<sequence>MSLSSNCLDHLTRDSHDGPSTMLQILKPISIFHLIFFTHATITIITPPSKHPYSLQPPTLC</sequence>
<reference evidence="2 3" key="1">
    <citation type="submission" date="2014-04" db="EMBL/GenBank/DDBJ databases">
        <authorList>
            <consortium name="DOE Joint Genome Institute"/>
            <person name="Kuo A."/>
            <person name="Kohler A."/>
            <person name="Costa M.D."/>
            <person name="Nagy L.G."/>
            <person name="Floudas D."/>
            <person name="Copeland A."/>
            <person name="Barry K.W."/>
            <person name="Cichocki N."/>
            <person name="Veneault-Fourrey C."/>
            <person name="LaButti K."/>
            <person name="Lindquist E.A."/>
            <person name="Lipzen A."/>
            <person name="Lundell T."/>
            <person name="Morin E."/>
            <person name="Murat C."/>
            <person name="Sun H."/>
            <person name="Tunlid A."/>
            <person name="Henrissat B."/>
            <person name="Grigoriev I.V."/>
            <person name="Hibbett D.S."/>
            <person name="Martin F."/>
            <person name="Nordberg H.P."/>
            <person name="Cantor M.N."/>
            <person name="Hua S.X."/>
        </authorList>
    </citation>
    <scope>NUCLEOTIDE SEQUENCE [LARGE SCALE GENOMIC DNA]</scope>
    <source>
        <strain evidence="2 3">Marx 270</strain>
    </source>
</reference>
<dbReference type="AlphaFoldDB" id="A0A0C3P358"/>
<protein>
    <submittedName>
        <fullName evidence="2">Uncharacterized protein</fullName>
    </submittedName>
</protein>